<dbReference type="AlphaFoldDB" id="A0AAW2G8C3"/>
<proteinExistence type="predicted"/>
<sequence>MYCVDGFDFYTNNSSNSKNVDFLMFAFLSFVEENICFFFFFFFFCIVFFSWRLQLTILTLTSPL</sequence>
<evidence type="ECO:0000313" key="3">
    <source>
        <dbReference type="Proteomes" id="UP001430953"/>
    </source>
</evidence>
<protein>
    <submittedName>
        <fullName evidence="2">Uncharacterized protein</fullName>
    </submittedName>
</protein>
<comment type="caution">
    <text evidence="2">The sequence shown here is derived from an EMBL/GenBank/DDBJ whole genome shotgun (WGS) entry which is preliminary data.</text>
</comment>
<keyword evidence="1" id="KW-1133">Transmembrane helix</keyword>
<evidence type="ECO:0000256" key="1">
    <source>
        <dbReference type="SAM" id="Phobius"/>
    </source>
</evidence>
<evidence type="ECO:0000313" key="2">
    <source>
        <dbReference type="EMBL" id="KAL0124479.1"/>
    </source>
</evidence>
<keyword evidence="1" id="KW-0812">Transmembrane</keyword>
<name>A0AAW2G8C3_9HYME</name>
<keyword evidence="1" id="KW-0472">Membrane</keyword>
<reference evidence="2 3" key="1">
    <citation type="submission" date="2023-03" db="EMBL/GenBank/DDBJ databases">
        <title>High recombination rates correlate with genetic variation in Cardiocondyla obscurior ants.</title>
        <authorList>
            <person name="Errbii M."/>
        </authorList>
    </citation>
    <scope>NUCLEOTIDE SEQUENCE [LARGE SCALE GENOMIC DNA]</scope>
    <source>
        <strain evidence="2">Alpha-2009</strain>
        <tissue evidence="2">Whole body</tissue>
    </source>
</reference>
<feature type="transmembrane region" description="Helical" evidence="1">
    <location>
        <begin position="22"/>
        <end position="49"/>
    </location>
</feature>
<organism evidence="2 3">
    <name type="scientific">Cardiocondyla obscurior</name>
    <dbReference type="NCBI Taxonomy" id="286306"/>
    <lineage>
        <taxon>Eukaryota</taxon>
        <taxon>Metazoa</taxon>
        <taxon>Ecdysozoa</taxon>
        <taxon>Arthropoda</taxon>
        <taxon>Hexapoda</taxon>
        <taxon>Insecta</taxon>
        <taxon>Pterygota</taxon>
        <taxon>Neoptera</taxon>
        <taxon>Endopterygota</taxon>
        <taxon>Hymenoptera</taxon>
        <taxon>Apocrita</taxon>
        <taxon>Aculeata</taxon>
        <taxon>Formicoidea</taxon>
        <taxon>Formicidae</taxon>
        <taxon>Myrmicinae</taxon>
        <taxon>Cardiocondyla</taxon>
    </lineage>
</organism>
<dbReference type="Proteomes" id="UP001430953">
    <property type="component" value="Unassembled WGS sequence"/>
</dbReference>
<keyword evidence="3" id="KW-1185">Reference proteome</keyword>
<gene>
    <name evidence="2" type="ORF">PUN28_006372</name>
</gene>
<accession>A0AAW2G8C3</accession>
<dbReference type="EMBL" id="JADYXP020000005">
    <property type="protein sequence ID" value="KAL0124479.1"/>
    <property type="molecule type" value="Genomic_DNA"/>
</dbReference>